<dbReference type="Pfam" id="PF04727">
    <property type="entry name" value="ELMO_CED12"/>
    <property type="match status" value="1"/>
</dbReference>
<evidence type="ECO:0000313" key="6">
    <source>
        <dbReference type="Ensembl" id="ENSXETP00000030256"/>
    </source>
</evidence>
<proteinExistence type="predicted"/>
<evidence type="ECO:0000256" key="4">
    <source>
        <dbReference type="ARBA" id="ARBA00024863"/>
    </source>
</evidence>
<dbReference type="Gene3D" id="6.10.250.810">
    <property type="match status" value="1"/>
</dbReference>
<protein>
    <submittedName>
        <fullName evidence="6">Engulfment and cell motility 1</fullName>
    </submittedName>
</protein>
<evidence type="ECO:0000256" key="3">
    <source>
        <dbReference type="ARBA" id="ARBA00023036"/>
    </source>
</evidence>
<evidence type="ECO:0000256" key="1">
    <source>
        <dbReference type="ARBA" id="ARBA00022703"/>
    </source>
</evidence>
<reference evidence="6" key="1">
    <citation type="journal article" date="2010" name="Science">
        <title>The genome of the Western clawed frog Xenopus tropicalis.</title>
        <authorList>
            <person name="Hellsten U."/>
            <person name="Harland R.M."/>
            <person name="Gilchrist M.J."/>
            <person name="Hendrix D."/>
            <person name="Jurka J."/>
            <person name="Kapitonov V."/>
            <person name="Ovcharenko I."/>
            <person name="Putnam N.H."/>
            <person name="Shu S."/>
            <person name="Taher L."/>
            <person name="Blitz I.L."/>
            <person name="Blumberg B."/>
            <person name="Dichmann D.S."/>
            <person name="Dubchak I."/>
            <person name="Amaya E."/>
            <person name="Detter J.C."/>
            <person name="Fletcher R."/>
            <person name="Gerhard D.S."/>
            <person name="Goodstein D."/>
            <person name="Graves T."/>
            <person name="Grigoriev I.V."/>
            <person name="Grimwood J."/>
            <person name="Kawashima T."/>
            <person name="Lindquist E."/>
            <person name="Lucas S.M."/>
            <person name="Mead P.E."/>
            <person name="Mitros T."/>
            <person name="Ogino H."/>
            <person name="Ohta Y."/>
            <person name="Poliakov A.V."/>
            <person name="Pollet N."/>
            <person name="Robert J."/>
            <person name="Salamov A."/>
            <person name="Sater A.K."/>
            <person name="Schmutz J."/>
            <person name="Terry A."/>
            <person name="Vize P.D."/>
            <person name="Warren W.C."/>
            <person name="Wells D."/>
            <person name="Wills A."/>
            <person name="Wilson R.K."/>
            <person name="Zimmerman L.B."/>
            <person name="Zorn A.M."/>
            <person name="Grainger R."/>
            <person name="Grammer T."/>
            <person name="Khokha M.K."/>
            <person name="Richardson P.M."/>
            <person name="Rokhsar D.S."/>
        </authorList>
    </citation>
    <scope>NUCLEOTIDE SEQUENCE [LARGE SCALE GENOMIC DNA]</scope>
    <source>
        <strain evidence="6">Nigerian</strain>
    </source>
</reference>
<accession>A0A7D9NKP1</accession>
<evidence type="ECO:0000256" key="2">
    <source>
        <dbReference type="ARBA" id="ARBA00022907"/>
    </source>
</evidence>
<dbReference type="InterPro" id="IPR024574">
    <property type="entry name" value="ELMO_ARM"/>
</dbReference>
<dbReference type="InterPro" id="IPR050868">
    <property type="entry name" value="ELMO_domain-containing"/>
</dbReference>
<feature type="domain" description="ELMO" evidence="5">
    <location>
        <begin position="334"/>
        <end position="507"/>
    </location>
</feature>
<reference evidence="6" key="2">
    <citation type="submission" date="2011-07" db="UniProtKB">
        <authorList>
            <consortium name="Ensembl"/>
        </authorList>
    </citation>
    <scope>IDENTIFICATION</scope>
</reference>
<organism evidence="6">
    <name type="scientific">Xenopus tropicalis</name>
    <name type="common">Western clawed frog</name>
    <name type="synonym">Silurana tropicalis</name>
    <dbReference type="NCBI Taxonomy" id="8364"/>
    <lineage>
        <taxon>Eukaryota</taxon>
        <taxon>Metazoa</taxon>
        <taxon>Chordata</taxon>
        <taxon>Craniata</taxon>
        <taxon>Vertebrata</taxon>
        <taxon>Euteleostomi</taxon>
        <taxon>Amphibia</taxon>
        <taxon>Batrachia</taxon>
        <taxon>Anura</taxon>
        <taxon>Pipoidea</taxon>
        <taxon>Pipidae</taxon>
        <taxon>Xenopodinae</taxon>
        <taxon>Xenopus</taxon>
        <taxon>Silurana</taxon>
    </lineage>
</organism>
<dbReference type="AlphaFoldDB" id="A0A7D9NKP1"/>
<dbReference type="PANTHER" id="PTHR12771">
    <property type="entry name" value="ENGULFMENT AND CELL MOTILITY"/>
    <property type="match status" value="1"/>
</dbReference>
<dbReference type="InterPro" id="IPR011989">
    <property type="entry name" value="ARM-like"/>
</dbReference>
<dbReference type="Gene3D" id="2.30.29.30">
    <property type="entry name" value="Pleckstrin-homology domain (PH domain)/Phosphotyrosine-binding domain (PTB)"/>
    <property type="match status" value="1"/>
</dbReference>
<dbReference type="InterPro" id="IPR016024">
    <property type="entry name" value="ARM-type_fold"/>
</dbReference>
<evidence type="ECO:0000259" key="5">
    <source>
        <dbReference type="PROSITE" id="PS51335"/>
    </source>
</evidence>
<dbReference type="InterPro" id="IPR011993">
    <property type="entry name" value="PH-like_dom_sf"/>
</dbReference>
<keyword evidence="1" id="KW-0053">Apoptosis</keyword>
<dbReference type="Pfam" id="PF11841">
    <property type="entry name" value="ELMO_ARM"/>
    <property type="match status" value="1"/>
</dbReference>
<dbReference type="GO" id="GO:0006915">
    <property type="term" value="P:apoptotic process"/>
    <property type="evidence" value="ECO:0007669"/>
    <property type="project" value="UniProtKB-KW"/>
</dbReference>
<keyword evidence="3" id="KW-0729">SH3-binding</keyword>
<comment type="function">
    <text evidence="4">Involved in cytoskeletal rearrangements required for phagocytosis of apoptotic cells and cell motility. Acts in association with DOCK1 and CRK. Was initially proposed to be required in complex with DOCK1 to activate Rac Rho small GTPases. May enhance the guanine nucleotide exchange factor (GEF) activity of DOCK1.</text>
</comment>
<dbReference type="FunFam" id="1.25.10.10:FF:000049">
    <property type="entry name" value="Engulfment and cell motility 1 (Ced-12 homolog)"/>
    <property type="match status" value="1"/>
</dbReference>
<dbReference type="SUPFAM" id="SSF48371">
    <property type="entry name" value="ARM repeat"/>
    <property type="match status" value="1"/>
</dbReference>
<name>A0A7D9NKP1_XENTR</name>
<dbReference type="GO" id="GO:0006909">
    <property type="term" value="P:phagocytosis"/>
    <property type="evidence" value="ECO:0007669"/>
    <property type="project" value="UniProtKB-KW"/>
</dbReference>
<sequence>MPPPSDIVKVAIEWPGAFPRLMEIDQKKPLSSIIKEVCDGWSISTHENYALQHADGSGFYITEKNRNEIKNGAILRLTSSPAQNAQQLHERIQSSSMDAKLEALKDLAKFSRDVTFAQEFINLDGISLLTQMVESGTERYQKLQKIMKPCFGDMLSFTLTAFVELMDHGIVSWDTFSVAFIKKIASYVNKSAMDVSILQRSLAILESMVLNSHDLYLKVAQEITIGQLIPHLQGTDKEIQTYTIAVINALFLKAPDDKRQRYIANNIDILDFPLSEMANILAQKQLRSIILTHVIRAHGPINNEMAHQLYVWQVLTFNLLEDRMMTKMDPQDQAQRDIIFELRRIAFDVEPEQNNIGGSIEKRKSMYTRDYKKLGFTNNVNPALDFTHTPPGMLALDNMLYFAKHHQDAYIRIVLENSSREDKHECPFGRSSIELTKMLCEILKVGELPSETCNDFHPMFFTHDRSFEEFFCICIQLLNKTWKEMRATSEDFNKVMQVVKEQIMRALTNKPSSLDQFKCRLQNLSYTEILKIRQSERMNQEDFQSRPILELKDKIQPEIIELIKQQRLNRLVEGTCFRKLNSRRRQDKFWYCRLSPNHKVLHYGDLEESPQGEVPHDSLQDKLPVADIKAIVTGKDCPHMKEKGALKQNKYCIWTDGLNALLGKDMISDLTRNDMDTLLSMELKLRLLDLENIQIPDAPPPIPKEPKRLSFS</sequence>
<dbReference type="PANTHER" id="PTHR12771:SF23">
    <property type="entry name" value="ENGULFMENT AND CELL MOTILITY PROTEIN 1"/>
    <property type="match status" value="1"/>
</dbReference>
<dbReference type="Ensembl" id="ENSXETT00000030256">
    <property type="protein sequence ID" value="ENSXETP00000030256"/>
    <property type="gene ID" value="ENSXETG00000031168"/>
</dbReference>
<dbReference type="InterPro" id="IPR001849">
    <property type="entry name" value="PH_domain"/>
</dbReference>
<dbReference type="PROSITE" id="PS51335">
    <property type="entry name" value="ELMO"/>
    <property type="match status" value="1"/>
</dbReference>
<dbReference type="Gene3D" id="1.25.10.10">
    <property type="entry name" value="Leucine-rich Repeat Variant"/>
    <property type="match status" value="1"/>
</dbReference>
<dbReference type="Bgee" id="ENSXETG00000031168">
    <property type="expression patterns" value="Expressed in brain and 16 other cell types or tissues"/>
</dbReference>
<dbReference type="InterPro" id="IPR006816">
    <property type="entry name" value="ELMO_dom"/>
</dbReference>
<dbReference type="GO" id="GO:0017124">
    <property type="term" value="F:SH3 domain binding"/>
    <property type="evidence" value="ECO:0007669"/>
    <property type="project" value="UniProtKB-KW"/>
</dbReference>
<dbReference type="SUPFAM" id="SSF50729">
    <property type="entry name" value="PH domain-like"/>
    <property type="match status" value="1"/>
</dbReference>
<dbReference type="Pfam" id="PF16457">
    <property type="entry name" value="PH_12"/>
    <property type="match status" value="1"/>
</dbReference>
<dbReference type="GeneTree" id="ENSGT00940000155994"/>
<gene>
    <name evidence="6" type="primary">elmo1</name>
</gene>
<keyword evidence="2" id="KW-0581">Phagocytosis</keyword>